<dbReference type="EMBL" id="CM042884">
    <property type="protein sequence ID" value="KAI4368248.1"/>
    <property type="molecule type" value="Genomic_DNA"/>
</dbReference>
<organism evidence="1 2">
    <name type="scientific">Melastoma candidum</name>
    <dbReference type="NCBI Taxonomy" id="119954"/>
    <lineage>
        <taxon>Eukaryota</taxon>
        <taxon>Viridiplantae</taxon>
        <taxon>Streptophyta</taxon>
        <taxon>Embryophyta</taxon>
        <taxon>Tracheophyta</taxon>
        <taxon>Spermatophyta</taxon>
        <taxon>Magnoliopsida</taxon>
        <taxon>eudicotyledons</taxon>
        <taxon>Gunneridae</taxon>
        <taxon>Pentapetalae</taxon>
        <taxon>rosids</taxon>
        <taxon>malvids</taxon>
        <taxon>Myrtales</taxon>
        <taxon>Melastomataceae</taxon>
        <taxon>Melastomatoideae</taxon>
        <taxon>Melastomateae</taxon>
        <taxon>Melastoma</taxon>
    </lineage>
</organism>
<reference evidence="2" key="1">
    <citation type="journal article" date="2023" name="Front. Plant Sci.">
        <title>Chromosomal-level genome assembly of Melastoma candidum provides insights into trichome evolution.</title>
        <authorList>
            <person name="Zhong Y."/>
            <person name="Wu W."/>
            <person name="Sun C."/>
            <person name="Zou P."/>
            <person name="Liu Y."/>
            <person name="Dai S."/>
            <person name="Zhou R."/>
        </authorList>
    </citation>
    <scope>NUCLEOTIDE SEQUENCE [LARGE SCALE GENOMIC DNA]</scope>
</reference>
<sequence length="426" mass="48198">MLSTRGNASMPFPEKKKKRFGIRSKSCAKELINDKISAESFTFRELACATNNFRPDNLLGEGGFSRVYKGTLHKSGEVVAIKQMDKNGITGNKEFLLEVTTLSRLSHKNLVDFIGYCFNGDQRLLVFRYLSGGTLANRMFGIRPEDQEPLDWITRMKIAYGAAKGLEYLHDGTRPPIIHGYLKSSSILLDEDLNPKLSDFGVAEFRDGQEKMQVSARVMKTYGYCAPEYTSTGQLTLKSDVYSFGVVLLELITGRKVIDTARPNDEQNLVNWANPRFRDPKQFPEMVDPLLEGKFPEKDLNQAVAIAAMCLQYEASARPLMSDIVTALSFLSGASVEFLRIKKSGEEEIRRSGRRRRDAEREMIGDKDVNKSRERCIKGANHQSLGSCRDRLSGGGSRTELKRLHWKGTFSSCLWFVFHFRHEECI</sequence>
<protein>
    <submittedName>
        <fullName evidence="1">Uncharacterized protein</fullName>
    </submittedName>
</protein>
<name>A0ACB9QNK1_9MYRT</name>
<proteinExistence type="predicted"/>
<gene>
    <name evidence="1" type="ORF">MLD38_016825</name>
</gene>
<accession>A0ACB9QNK1</accession>
<keyword evidence="2" id="KW-1185">Reference proteome</keyword>
<comment type="caution">
    <text evidence="1">The sequence shown here is derived from an EMBL/GenBank/DDBJ whole genome shotgun (WGS) entry which is preliminary data.</text>
</comment>
<evidence type="ECO:0000313" key="2">
    <source>
        <dbReference type="Proteomes" id="UP001057402"/>
    </source>
</evidence>
<dbReference type="Proteomes" id="UP001057402">
    <property type="component" value="Chromosome 5"/>
</dbReference>
<evidence type="ECO:0000313" key="1">
    <source>
        <dbReference type="EMBL" id="KAI4368248.1"/>
    </source>
</evidence>